<reference evidence="1 2" key="1">
    <citation type="submission" date="2021-06" db="EMBL/GenBank/DDBJ databases">
        <title>Caerostris extrusa draft genome.</title>
        <authorList>
            <person name="Kono N."/>
            <person name="Arakawa K."/>
        </authorList>
    </citation>
    <scope>NUCLEOTIDE SEQUENCE [LARGE SCALE GENOMIC DNA]</scope>
</reference>
<protein>
    <submittedName>
        <fullName evidence="1">Uncharacterized protein</fullName>
    </submittedName>
</protein>
<sequence>MHPPHLIIFVRNTIRQFREHPIRTVSLKSSATLKIETIPKKDATSDFSPDRVRDATKKDTTNLLRKDFERICRGAEEDVSDCATGKLVGKVDLSELQEFRRRDLLLQLRHEKLQKYVLLHPGR</sequence>
<evidence type="ECO:0000313" key="2">
    <source>
        <dbReference type="Proteomes" id="UP001054945"/>
    </source>
</evidence>
<dbReference type="EMBL" id="BPLR01017099">
    <property type="protein sequence ID" value="GIY88752.1"/>
    <property type="molecule type" value="Genomic_DNA"/>
</dbReference>
<name>A0AAV4X0W4_CAEEX</name>
<comment type="caution">
    <text evidence="1">The sequence shown here is derived from an EMBL/GenBank/DDBJ whole genome shotgun (WGS) entry which is preliminary data.</text>
</comment>
<accession>A0AAV4X0W4</accession>
<gene>
    <name evidence="1" type="ORF">CEXT_686981</name>
</gene>
<organism evidence="1 2">
    <name type="scientific">Caerostris extrusa</name>
    <name type="common">Bark spider</name>
    <name type="synonym">Caerostris bankana</name>
    <dbReference type="NCBI Taxonomy" id="172846"/>
    <lineage>
        <taxon>Eukaryota</taxon>
        <taxon>Metazoa</taxon>
        <taxon>Ecdysozoa</taxon>
        <taxon>Arthropoda</taxon>
        <taxon>Chelicerata</taxon>
        <taxon>Arachnida</taxon>
        <taxon>Araneae</taxon>
        <taxon>Araneomorphae</taxon>
        <taxon>Entelegynae</taxon>
        <taxon>Araneoidea</taxon>
        <taxon>Araneidae</taxon>
        <taxon>Caerostris</taxon>
    </lineage>
</organism>
<keyword evidence="2" id="KW-1185">Reference proteome</keyword>
<proteinExistence type="predicted"/>
<dbReference type="AlphaFoldDB" id="A0AAV4X0W4"/>
<dbReference type="Proteomes" id="UP001054945">
    <property type="component" value="Unassembled WGS sequence"/>
</dbReference>
<evidence type="ECO:0000313" key="1">
    <source>
        <dbReference type="EMBL" id="GIY88752.1"/>
    </source>
</evidence>